<evidence type="ECO:0000313" key="4">
    <source>
        <dbReference type="Proteomes" id="UP001472677"/>
    </source>
</evidence>
<gene>
    <name evidence="3" type="ORF">V6N12_050827</name>
</gene>
<feature type="compositionally biased region" description="Polar residues" evidence="1">
    <location>
        <begin position="147"/>
        <end position="173"/>
    </location>
</feature>
<feature type="region of interest" description="Disordered" evidence="1">
    <location>
        <begin position="146"/>
        <end position="173"/>
    </location>
</feature>
<keyword evidence="4" id="KW-1185">Reference proteome</keyword>
<feature type="signal peptide" evidence="2">
    <location>
        <begin position="1"/>
        <end position="19"/>
    </location>
</feature>
<reference evidence="3 4" key="1">
    <citation type="journal article" date="2024" name="G3 (Bethesda)">
        <title>Genome assembly of Hibiscus sabdariffa L. provides insights into metabolisms of medicinal natural products.</title>
        <authorList>
            <person name="Kim T."/>
        </authorList>
    </citation>
    <scope>NUCLEOTIDE SEQUENCE [LARGE SCALE GENOMIC DNA]</scope>
    <source>
        <strain evidence="3">TK-2024</strain>
        <tissue evidence="3">Old leaves</tissue>
    </source>
</reference>
<feature type="chain" id="PRO_5045083371" evidence="2">
    <location>
        <begin position="20"/>
        <end position="173"/>
    </location>
</feature>
<evidence type="ECO:0000256" key="2">
    <source>
        <dbReference type="SAM" id="SignalP"/>
    </source>
</evidence>
<dbReference type="EMBL" id="JBBPBM010000001">
    <property type="protein sequence ID" value="KAK8600982.1"/>
    <property type="molecule type" value="Genomic_DNA"/>
</dbReference>
<evidence type="ECO:0000313" key="3">
    <source>
        <dbReference type="EMBL" id="KAK8600982.1"/>
    </source>
</evidence>
<dbReference type="Proteomes" id="UP001472677">
    <property type="component" value="Unassembled WGS sequence"/>
</dbReference>
<sequence length="173" mass="19200">MIVTTSSMLALYVLKLVLAVWLEDLVPMRPEMVILSQDLAASRLHPTYHLHQGDFLGEVRHMILVEGTEVEEEGMMLWLIPLVEGPFKGYRGRVVDIKVDRNFVSDNVVVSTPNRDTSRYGMGIIRKKEILSLGELVHSIRAYEAPTPSSGWASTPGSSYSEAGTPRDSGSQT</sequence>
<organism evidence="3 4">
    <name type="scientific">Hibiscus sabdariffa</name>
    <name type="common">roselle</name>
    <dbReference type="NCBI Taxonomy" id="183260"/>
    <lineage>
        <taxon>Eukaryota</taxon>
        <taxon>Viridiplantae</taxon>
        <taxon>Streptophyta</taxon>
        <taxon>Embryophyta</taxon>
        <taxon>Tracheophyta</taxon>
        <taxon>Spermatophyta</taxon>
        <taxon>Magnoliopsida</taxon>
        <taxon>eudicotyledons</taxon>
        <taxon>Gunneridae</taxon>
        <taxon>Pentapetalae</taxon>
        <taxon>rosids</taxon>
        <taxon>malvids</taxon>
        <taxon>Malvales</taxon>
        <taxon>Malvaceae</taxon>
        <taxon>Malvoideae</taxon>
        <taxon>Hibiscus</taxon>
    </lineage>
</organism>
<keyword evidence="2" id="KW-0732">Signal</keyword>
<comment type="caution">
    <text evidence="3">The sequence shown here is derived from an EMBL/GenBank/DDBJ whole genome shotgun (WGS) entry which is preliminary data.</text>
</comment>
<accession>A0ABR2GDH9</accession>
<proteinExistence type="predicted"/>
<name>A0ABR2GDH9_9ROSI</name>
<evidence type="ECO:0000256" key="1">
    <source>
        <dbReference type="SAM" id="MobiDB-lite"/>
    </source>
</evidence>
<protein>
    <submittedName>
        <fullName evidence="3">Uncharacterized protein</fullName>
    </submittedName>
</protein>